<organism evidence="2 3">
    <name type="scientific">Pseudokineococcus lusitanus</name>
    <dbReference type="NCBI Taxonomy" id="763993"/>
    <lineage>
        <taxon>Bacteria</taxon>
        <taxon>Bacillati</taxon>
        <taxon>Actinomycetota</taxon>
        <taxon>Actinomycetes</taxon>
        <taxon>Kineosporiales</taxon>
        <taxon>Kineosporiaceae</taxon>
        <taxon>Pseudokineococcus</taxon>
    </lineage>
</organism>
<feature type="region of interest" description="Disordered" evidence="1">
    <location>
        <begin position="50"/>
        <end position="85"/>
    </location>
</feature>
<dbReference type="AlphaFoldDB" id="A0A3N1HMD6"/>
<protein>
    <submittedName>
        <fullName evidence="2">Acyl-CoA carboxylase epsilon subunit-like protein</fullName>
    </submittedName>
</protein>
<evidence type="ECO:0000313" key="3">
    <source>
        <dbReference type="Proteomes" id="UP000276232"/>
    </source>
</evidence>
<reference evidence="2 3" key="1">
    <citation type="journal article" date="2015" name="Stand. Genomic Sci.">
        <title>Genomic Encyclopedia of Bacterial and Archaeal Type Strains, Phase III: the genomes of soil and plant-associated and newly described type strains.</title>
        <authorList>
            <person name="Whitman W.B."/>
            <person name="Woyke T."/>
            <person name="Klenk H.P."/>
            <person name="Zhou Y."/>
            <person name="Lilburn T.G."/>
            <person name="Beck B.J."/>
            <person name="De Vos P."/>
            <person name="Vandamme P."/>
            <person name="Eisen J.A."/>
            <person name="Garrity G."/>
            <person name="Hugenholtz P."/>
            <person name="Kyrpides N.C."/>
        </authorList>
    </citation>
    <scope>NUCLEOTIDE SEQUENCE [LARGE SCALE GENOMIC DNA]</scope>
    <source>
        <strain evidence="2 3">CECT 7306</strain>
    </source>
</reference>
<proteinExistence type="predicted"/>
<keyword evidence="3" id="KW-1185">Reference proteome</keyword>
<evidence type="ECO:0000256" key="1">
    <source>
        <dbReference type="SAM" id="MobiDB-lite"/>
    </source>
</evidence>
<dbReference type="InterPro" id="IPR032716">
    <property type="entry name" value="ACC_epsilon"/>
</dbReference>
<dbReference type="EMBL" id="RJKN01000003">
    <property type="protein sequence ID" value="ROP43619.1"/>
    <property type="molecule type" value="Genomic_DNA"/>
</dbReference>
<dbReference type="Pfam" id="PF13822">
    <property type="entry name" value="ACC_epsilon"/>
    <property type="match status" value="1"/>
</dbReference>
<evidence type="ECO:0000313" key="2">
    <source>
        <dbReference type="EMBL" id="ROP43619.1"/>
    </source>
</evidence>
<dbReference type="GO" id="GO:0004658">
    <property type="term" value="F:propionyl-CoA carboxylase activity"/>
    <property type="evidence" value="ECO:0007669"/>
    <property type="project" value="InterPro"/>
</dbReference>
<dbReference type="OrthoDB" id="3855623at2"/>
<dbReference type="Proteomes" id="UP000276232">
    <property type="component" value="Unassembled WGS sequence"/>
</dbReference>
<sequence>MSPAEGTPDDGLVTTPDGAPLLRVVSGDPDGDELAAVVAVVAAALTVPAAEGPPPPVDRWGDPAHRLGARVPGPDAWRTSAWAAR</sequence>
<gene>
    <name evidence="2" type="ORF">EDC03_1212</name>
</gene>
<accession>A0A3N1HMD6</accession>
<dbReference type="RefSeq" id="WP_123379352.1">
    <property type="nucleotide sequence ID" value="NZ_RJKN01000003.1"/>
</dbReference>
<dbReference type="GO" id="GO:0003989">
    <property type="term" value="F:acetyl-CoA carboxylase activity"/>
    <property type="evidence" value="ECO:0007669"/>
    <property type="project" value="InterPro"/>
</dbReference>
<dbReference type="InParanoid" id="A0A3N1HMD6"/>
<name>A0A3N1HMD6_9ACTN</name>
<comment type="caution">
    <text evidence="2">The sequence shown here is derived from an EMBL/GenBank/DDBJ whole genome shotgun (WGS) entry which is preliminary data.</text>
</comment>